<dbReference type="RefSeq" id="WP_155318083.1">
    <property type="nucleotide sequence ID" value="NZ_AP021874.1"/>
</dbReference>
<name>A0A5K7YK93_9BACT</name>
<evidence type="ECO:0000313" key="6">
    <source>
        <dbReference type="EMBL" id="BBO70112.1"/>
    </source>
</evidence>
<proteinExistence type="predicted"/>
<dbReference type="SUPFAM" id="SSF51998">
    <property type="entry name" value="PFL-like glycyl radical enzymes"/>
    <property type="match status" value="1"/>
</dbReference>
<dbReference type="Gene3D" id="3.20.70.20">
    <property type="match status" value="1"/>
</dbReference>
<evidence type="ECO:0000256" key="2">
    <source>
        <dbReference type="ARBA" id="ARBA00023239"/>
    </source>
</evidence>
<dbReference type="Pfam" id="PF02901">
    <property type="entry name" value="PFL-like"/>
    <property type="match status" value="1"/>
</dbReference>
<sequence>MAMAMARKENFDERGFEVDEERIQRLKAQLLDTPQKLDIQRIEVLMESYRETEGLPHLIRRAKFFEKLMKEKGLYVDESLIVGSMAAFPMGIYAHPEWNIDWMKKDVKAVSHLGDVTISDEDKKLFEEVIAYWDGKTLNDRSNKKFEEMYGFSPLPPQVAGLFYNFTSWPNGAGLANYHKVLTKGVGGIIKDVEERLKALPLSNVDAANEKRVFYEAVHTELRTVIHWAHRYAELAKDMAAKEKNPERVKELLEIAEICEWVPENTPRSFREAVQSLFFTHTALQIEQVGCGTSLGYMGQILEPFYQKDKQAGLITKEEAVYLLKMLFIKFQEMGYYFGQEFQKANSADMGQTISIGGITSDGKDATAELDYLLLDAQIALRNIQPTFALFYHDNLKEDFLSKAVDLVRTGVGQPQFMNTNIMVQRLLDQYRADGITLAEARRGAVAGCVTTAPNGATSHHLEGSHCIAKALEFALNDGKDPLTGQQIGPKTGAAESFATYEDLYEAFREQMQYGTELVRNHGRIGCMMSEEYLPVPLRSSLLDGCIENGKACWAGGAKYSTAVHIICGVVDTANSLAAVKKLVFEDKKLTMGELMKALEANFEGYEKIKKMCLNAPKHGNDDDEMTALVRKVYDDYLVSYYRAGPCYLGKKGKPDAYSKSAHNLHGAVTGALPCGREARRALTDGSVSAMPGSDTNGPTALANSAAQAQDAAAFTSNHLNMKFHPATLEGGAGTRNLLSIVKGYMDKGGSHVQFNCVDSDTLKDAQAHPEKYRDLVVRVAGFSAYFIHLDKGVQDEVIRRTELKFH</sequence>
<evidence type="ECO:0000256" key="1">
    <source>
        <dbReference type="ARBA" id="ARBA00022818"/>
    </source>
</evidence>
<organism evidence="6 7">
    <name type="scientific">Desulfosarcina alkanivorans</name>
    <dbReference type="NCBI Taxonomy" id="571177"/>
    <lineage>
        <taxon>Bacteria</taxon>
        <taxon>Pseudomonadati</taxon>
        <taxon>Thermodesulfobacteriota</taxon>
        <taxon>Desulfobacteria</taxon>
        <taxon>Desulfobacterales</taxon>
        <taxon>Desulfosarcinaceae</taxon>
        <taxon>Desulfosarcina</taxon>
    </lineage>
</organism>
<keyword evidence="7" id="KW-1185">Reference proteome</keyword>
<feature type="domain" description="PFL" evidence="5">
    <location>
        <begin position="21"/>
        <end position="678"/>
    </location>
</feature>
<dbReference type="PROSITE" id="PS51149">
    <property type="entry name" value="GLY_RADICAL_2"/>
    <property type="match status" value="1"/>
</dbReference>
<dbReference type="EMBL" id="AP021874">
    <property type="protein sequence ID" value="BBO70112.1"/>
    <property type="molecule type" value="Genomic_DNA"/>
</dbReference>
<gene>
    <name evidence="6" type="ORF">DSCA_40420</name>
</gene>
<keyword evidence="2" id="KW-0456">Lyase</keyword>
<dbReference type="PANTHER" id="PTHR43641">
    <property type="entry name" value="FORMATE ACETYLTRANSFERASE 3-RELATED"/>
    <property type="match status" value="1"/>
</dbReference>
<dbReference type="InterPro" id="IPR004184">
    <property type="entry name" value="PFL_dom"/>
</dbReference>
<dbReference type="Proteomes" id="UP000427906">
    <property type="component" value="Chromosome"/>
</dbReference>
<dbReference type="AlphaFoldDB" id="A0A5K7YK93"/>
<feature type="domain" description="Glycine radical" evidence="4">
    <location>
        <begin position="686"/>
        <end position="807"/>
    </location>
</feature>
<dbReference type="OrthoDB" id="9803969at2"/>
<reference evidence="6 7" key="1">
    <citation type="submission" date="2019-11" db="EMBL/GenBank/DDBJ databases">
        <title>Comparative genomics of hydrocarbon-degrading Desulfosarcina strains.</title>
        <authorList>
            <person name="Watanabe M."/>
            <person name="Kojima H."/>
            <person name="Fukui M."/>
        </authorList>
    </citation>
    <scope>NUCLEOTIDE SEQUENCE [LARGE SCALE GENOMIC DNA]</scope>
    <source>
        <strain evidence="6 7">PL12</strain>
    </source>
</reference>
<protein>
    <submittedName>
        <fullName evidence="6">Glycyl radical enzyme</fullName>
    </submittedName>
</protein>
<evidence type="ECO:0000259" key="5">
    <source>
        <dbReference type="PROSITE" id="PS51554"/>
    </source>
</evidence>
<dbReference type="InterPro" id="IPR001150">
    <property type="entry name" value="Gly_radical"/>
</dbReference>
<dbReference type="KEGG" id="dalk:DSCA_40420"/>
<evidence type="ECO:0000256" key="3">
    <source>
        <dbReference type="PROSITE-ProRule" id="PRU00493"/>
    </source>
</evidence>
<feature type="modified residue" description="Glycine radical" evidence="3">
    <location>
        <position position="782"/>
    </location>
</feature>
<dbReference type="InterPro" id="IPR051215">
    <property type="entry name" value="GRE"/>
</dbReference>
<dbReference type="Pfam" id="PF01228">
    <property type="entry name" value="Gly_radical"/>
    <property type="match status" value="1"/>
</dbReference>
<dbReference type="PROSITE" id="PS51554">
    <property type="entry name" value="PFL"/>
    <property type="match status" value="1"/>
</dbReference>
<accession>A0A5K7YK93</accession>
<evidence type="ECO:0000259" key="4">
    <source>
        <dbReference type="PROSITE" id="PS51149"/>
    </source>
</evidence>
<dbReference type="PANTHER" id="PTHR43641:SF2">
    <property type="entry name" value="DEHYDRATASE YBIW-RELATED"/>
    <property type="match status" value="1"/>
</dbReference>
<evidence type="ECO:0000313" key="7">
    <source>
        <dbReference type="Proteomes" id="UP000427906"/>
    </source>
</evidence>
<keyword evidence="1 3" id="KW-0556">Organic radical</keyword>
<dbReference type="GO" id="GO:0005829">
    <property type="term" value="C:cytosol"/>
    <property type="evidence" value="ECO:0007669"/>
    <property type="project" value="TreeGrafter"/>
</dbReference>
<dbReference type="GO" id="GO:0016829">
    <property type="term" value="F:lyase activity"/>
    <property type="evidence" value="ECO:0007669"/>
    <property type="project" value="UniProtKB-KW"/>
</dbReference>